<evidence type="ECO:0000313" key="1">
    <source>
        <dbReference type="EMBL" id="KAE8370627.1"/>
    </source>
</evidence>
<reference evidence="1 2" key="1">
    <citation type="submission" date="2019-04" db="EMBL/GenBank/DDBJ databases">
        <title>Friends and foes A comparative genomics studyof 23 Aspergillus species from section Flavi.</title>
        <authorList>
            <consortium name="DOE Joint Genome Institute"/>
            <person name="Kjaerbolling I."/>
            <person name="Vesth T."/>
            <person name="Frisvad J.C."/>
            <person name="Nybo J.L."/>
            <person name="Theobald S."/>
            <person name="Kildgaard S."/>
            <person name="Isbrandt T."/>
            <person name="Kuo A."/>
            <person name="Sato A."/>
            <person name="Lyhne E.K."/>
            <person name="Kogle M.E."/>
            <person name="Wiebenga A."/>
            <person name="Kun R.S."/>
            <person name="Lubbers R.J."/>
            <person name="Makela M.R."/>
            <person name="Barry K."/>
            <person name="Chovatia M."/>
            <person name="Clum A."/>
            <person name="Daum C."/>
            <person name="Haridas S."/>
            <person name="He G."/>
            <person name="LaButti K."/>
            <person name="Lipzen A."/>
            <person name="Mondo S."/>
            <person name="Riley R."/>
            <person name="Salamov A."/>
            <person name="Simmons B.A."/>
            <person name="Magnuson J.K."/>
            <person name="Henrissat B."/>
            <person name="Mortensen U.H."/>
            <person name="Larsen T.O."/>
            <person name="Devries R.P."/>
            <person name="Grigoriev I.V."/>
            <person name="Machida M."/>
            <person name="Baker S.E."/>
            <person name="Andersen M.R."/>
        </authorList>
    </citation>
    <scope>NUCLEOTIDE SEQUENCE [LARGE SCALE GENOMIC DNA]</scope>
    <source>
        <strain evidence="1 2">CBS 763.97</strain>
    </source>
</reference>
<dbReference type="EMBL" id="ML737564">
    <property type="protein sequence ID" value="KAE8370627.1"/>
    <property type="molecule type" value="Genomic_DNA"/>
</dbReference>
<name>A0A5N7AL83_9EURO</name>
<sequence length="272" mass="30335">MSSSQLILGHGFFSPEDVQLASLIPNIEDIELDSLESVLPLQEKDYTVKKRDNLAATIQATDKTKFAAFLSRIFNLSSYRSSQTNLDVIAQTGNTYVLRKPTRWFNELCEKEEVQKWLQEQIEYGNQVYFVIGLYTIFDAAVSDNLERKLNLNGDISASVGDVAGLPVAPAVNVGLSSSHERTRGATHRCTLPGEQIYAVRLKKVVYHTWQTKDAKNARLAKHSHWRMASDNRSSAEENSEIVEVFLEGDSDEGEDDEALDASALSFSVLGE</sequence>
<gene>
    <name evidence="1" type="ORF">BDV27DRAFT_35593</name>
</gene>
<dbReference type="GeneID" id="43660867"/>
<protein>
    <submittedName>
        <fullName evidence="1">Uncharacterized protein</fullName>
    </submittedName>
</protein>
<dbReference type="OrthoDB" id="5410365at2759"/>
<dbReference type="RefSeq" id="XP_031933708.1">
    <property type="nucleotide sequence ID" value="XM_032076421.1"/>
</dbReference>
<proteinExistence type="predicted"/>
<dbReference type="AlphaFoldDB" id="A0A5N7AL83"/>
<accession>A0A5N7AL83</accession>
<evidence type="ECO:0000313" key="2">
    <source>
        <dbReference type="Proteomes" id="UP000326268"/>
    </source>
</evidence>
<keyword evidence="2" id="KW-1185">Reference proteome</keyword>
<dbReference type="Proteomes" id="UP000326268">
    <property type="component" value="Unassembled WGS sequence"/>
</dbReference>
<organism evidence="1 2">
    <name type="scientific">Aspergillus caelatus</name>
    <dbReference type="NCBI Taxonomy" id="61420"/>
    <lineage>
        <taxon>Eukaryota</taxon>
        <taxon>Fungi</taxon>
        <taxon>Dikarya</taxon>
        <taxon>Ascomycota</taxon>
        <taxon>Pezizomycotina</taxon>
        <taxon>Eurotiomycetes</taxon>
        <taxon>Eurotiomycetidae</taxon>
        <taxon>Eurotiales</taxon>
        <taxon>Aspergillaceae</taxon>
        <taxon>Aspergillus</taxon>
        <taxon>Aspergillus subgen. Circumdati</taxon>
    </lineage>
</organism>